<name>A0A067LT27_BOTB1</name>
<keyword evidence="2" id="KW-1185">Reference proteome</keyword>
<evidence type="ECO:0000313" key="1">
    <source>
        <dbReference type="EMBL" id="KDQ06229.1"/>
    </source>
</evidence>
<dbReference type="HOGENOM" id="CLU_006824_0_0_1"/>
<proteinExistence type="predicted"/>
<protein>
    <submittedName>
        <fullName evidence="1">Uncharacterized protein</fullName>
    </submittedName>
</protein>
<accession>A0A067LT27</accession>
<sequence length="796" mass="89127">MREGRSHDKQRKAIAKEKRRSLKSKGVIDIKSRDMVRKLVGGGVPMAHVDETIKTVCEGFGVEMEESIDRRSVSRITREGGVAAKIQIMYELDKSKACTINGDGTTNKHINYESKHIMMQVPSYAPGSNPDAVLPEDTIPTQRFLGINTAVNHTSEVQLQGWKKSIESILTNYNTAPIGQRNTLDVQDFARSVTGMMTDHAEDQKKLCRLFEDWKTLCEQEKQGEEALRSSELEDLHPILWEEIDRNLQEAGGQAAWDAPEEKEQREFAAYRRACARIGQDRIDAMTPAERKYIALFLWGGCSMHKEMNSVKGGSAAMAAYWKEKGLVGPLKLVNKDNRSAAASGSQATQDTIIEEAQGGAIKLCSLAGAVFAHKDKKKGQQDTLQIYMESIFGYMARFPDTSNTRYQSYCEAAAELLVKLEFYQRFLELVHTLKAKQSFTNIEKNVHDALSDIPTLTELCVLVLYSQGISHPFMRKVRGIGQESTNFLDLGDFYAELIAFIERLEGSICLILSPEASYETGSLDGRPWERPEAFYAVQRLATQLPHLEGVMLAFLRGAKETWVRFTSEFSSDGKIASASASERHCAWMKPTNDDNEGALGSYRVDKRNSPNLTLAIHNAKKMYRKNNTSSFMKLCFSAADYKSIMAQSRTIDAARLPALERDDQAEEYRLAEGKKHQAAVKQQARADKTKTALDKLSHVQDLAQLVLKPPNADVLKSQLDWYRREGDALIPKKSTLRYKAQVLEALVAAIERYNARLAPTKSSEGVEDLQEAPAADSTKVIVDVNDLTDSEDDEY</sequence>
<dbReference type="Proteomes" id="UP000027195">
    <property type="component" value="Unassembled WGS sequence"/>
</dbReference>
<dbReference type="OrthoDB" id="3236156at2759"/>
<dbReference type="InParanoid" id="A0A067LT27"/>
<dbReference type="EMBL" id="KL198147">
    <property type="protein sequence ID" value="KDQ06229.1"/>
    <property type="molecule type" value="Genomic_DNA"/>
</dbReference>
<evidence type="ECO:0000313" key="2">
    <source>
        <dbReference type="Proteomes" id="UP000027195"/>
    </source>
</evidence>
<dbReference type="STRING" id="930990.A0A067LT27"/>
<reference evidence="2" key="1">
    <citation type="journal article" date="2014" name="Proc. Natl. Acad. Sci. U.S.A.">
        <title>Extensive sampling of basidiomycete genomes demonstrates inadequacy of the white-rot/brown-rot paradigm for wood decay fungi.</title>
        <authorList>
            <person name="Riley R."/>
            <person name="Salamov A.A."/>
            <person name="Brown D.W."/>
            <person name="Nagy L.G."/>
            <person name="Floudas D."/>
            <person name="Held B.W."/>
            <person name="Levasseur A."/>
            <person name="Lombard V."/>
            <person name="Morin E."/>
            <person name="Otillar R."/>
            <person name="Lindquist E.A."/>
            <person name="Sun H."/>
            <person name="LaButti K.M."/>
            <person name="Schmutz J."/>
            <person name="Jabbour D."/>
            <person name="Luo H."/>
            <person name="Baker S.E."/>
            <person name="Pisabarro A.G."/>
            <person name="Walton J.D."/>
            <person name="Blanchette R.A."/>
            <person name="Henrissat B."/>
            <person name="Martin F."/>
            <person name="Cullen D."/>
            <person name="Hibbett D.S."/>
            <person name="Grigoriev I.V."/>
        </authorList>
    </citation>
    <scope>NUCLEOTIDE SEQUENCE [LARGE SCALE GENOMIC DNA]</scope>
    <source>
        <strain evidence="2">FD-172 SS1</strain>
    </source>
</reference>
<gene>
    <name evidence="1" type="ORF">BOTBODRAFT_121805</name>
</gene>
<dbReference type="AlphaFoldDB" id="A0A067LT27"/>
<organism evidence="1 2">
    <name type="scientific">Botryobasidium botryosum (strain FD-172 SS1)</name>
    <dbReference type="NCBI Taxonomy" id="930990"/>
    <lineage>
        <taxon>Eukaryota</taxon>
        <taxon>Fungi</taxon>
        <taxon>Dikarya</taxon>
        <taxon>Basidiomycota</taxon>
        <taxon>Agaricomycotina</taxon>
        <taxon>Agaricomycetes</taxon>
        <taxon>Cantharellales</taxon>
        <taxon>Botryobasidiaceae</taxon>
        <taxon>Botryobasidium</taxon>
    </lineage>
</organism>